<sequence>MSPPTTSHTYRRTADATSIELVTENVPQTLKPNEVLLKIHAVSLNFRDIGMLTNRYPIPVIPQGIPCSDASATVLGVGSAVTTFKPGDHVTPAFQMDRITGREKNAPFVALGGDVDGVLRQYAVFEEQVLTKIPSYLSHEEAATIACAGVTAWTALGMGQSHQVDVALMQGTGGVSMFAVLICLAAGIRPIVTSSSDEKLEQVKSLGTKERPVLGINYRTHPDWAAEAQRLTDGKGVDVVINNVGVAAMEQSFDALCSNGGTISLVGFLGGMPEKMPDCVMPAMMKMAKIQGIQVGSVKDQQDLCDFLAEKKVDLKPLVDCKVFKFEDAADAFKYVDSGAHVGNVVIRVAG</sequence>
<dbReference type="Pfam" id="PF00107">
    <property type="entry name" value="ADH_zinc_N"/>
    <property type="match status" value="1"/>
</dbReference>
<dbReference type="Proteomes" id="UP001295740">
    <property type="component" value="Unassembled WGS sequence"/>
</dbReference>
<dbReference type="AlphaFoldDB" id="A0AAI8V7K5"/>
<dbReference type="PANTHER" id="PTHR45033">
    <property type="match status" value="1"/>
</dbReference>
<dbReference type="InterPro" id="IPR011032">
    <property type="entry name" value="GroES-like_sf"/>
</dbReference>
<dbReference type="CDD" id="cd08276">
    <property type="entry name" value="MDR7"/>
    <property type="match status" value="1"/>
</dbReference>
<dbReference type="SUPFAM" id="SSF51735">
    <property type="entry name" value="NAD(P)-binding Rossmann-fold domains"/>
    <property type="match status" value="1"/>
</dbReference>
<dbReference type="InterPro" id="IPR013149">
    <property type="entry name" value="ADH-like_C"/>
</dbReference>
<accession>A0AAI8V7K5</accession>
<dbReference type="Pfam" id="PF08240">
    <property type="entry name" value="ADH_N"/>
    <property type="match status" value="1"/>
</dbReference>
<dbReference type="Gene3D" id="3.90.180.10">
    <property type="entry name" value="Medium-chain alcohol dehydrogenases, catalytic domain"/>
    <property type="match status" value="1"/>
</dbReference>
<protein>
    <submittedName>
        <fullName evidence="2">Uu.00g026580.m01.CDS01</fullName>
    </submittedName>
</protein>
<dbReference type="InterPro" id="IPR013154">
    <property type="entry name" value="ADH-like_N"/>
</dbReference>
<organism evidence="2 3">
    <name type="scientific">Anthostomella pinea</name>
    <dbReference type="NCBI Taxonomy" id="933095"/>
    <lineage>
        <taxon>Eukaryota</taxon>
        <taxon>Fungi</taxon>
        <taxon>Dikarya</taxon>
        <taxon>Ascomycota</taxon>
        <taxon>Pezizomycotina</taxon>
        <taxon>Sordariomycetes</taxon>
        <taxon>Xylariomycetidae</taxon>
        <taxon>Xylariales</taxon>
        <taxon>Xylariaceae</taxon>
        <taxon>Anthostomella</taxon>
    </lineage>
</organism>
<evidence type="ECO:0000313" key="3">
    <source>
        <dbReference type="Proteomes" id="UP001295740"/>
    </source>
</evidence>
<name>A0AAI8V7K5_9PEZI</name>
<dbReference type="EMBL" id="CAUWAG010000003">
    <property type="protein sequence ID" value="CAJ2499805.1"/>
    <property type="molecule type" value="Genomic_DNA"/>
</dbReference>
<evidence type="ECO:0000259" key="1">
    <source>
        <dbReference type="SMART" id="SM00829"/>
    </source>
</evidence>
<comment type="caution">
    <text evidence="2">The sequence shown here is derived from an EMBL/GenBank/DDBJ whole genome shotgun (WGS) entry which is preliminary data.</text>
</comment>
<feature type="domain" description="Enoyl reductase (ER)" evidence="1">
    <location>
        <begin position="16"/>
        <end position="347"/>
    </location>
</feature>
<proteinExistence type="predicted"/>
<keyword evidence="3" id="KW-1185">Reference proteome</keyword>
<dbReference type="SMART" id="SM00829">
    <property type="entry name" value="PKS_ER"/>
    <property type="match status" value="1"/>
</dbReference>
<evidence type="ECO:0000313" key="2">
    <source>
        <dbReference type="EMBL" id="CAJ2499805.1"/>
    </source>
</evidence>
<gene>
    <name evidence="2" type="ORF">KHLLAP_LOCUS273</name>
</gene>
<dbReference type="InterPro" id="IPR020843">
    <property type="entry name" value="ER"/>
</dbReference>
<dbReference type="InterPro" id="IPR036291">
    <property type="entry name" value="NAD(P)-bd_dom_sf"/>
</dbReference>
<dbReference type="InterPro" id="IPR052711">
    <property type="entry name" value="Zinc_ADH-like"/>
</dbReference>
<reference evidence="2" key="1">
    <citation type="submission" date="2023-10" db="EMBL/GenBank/DDBJ databases">
        <authorList>
            <person name="Hackl T."/>
        </authorList>
    </citation>
    <scope>NUCLEOTIDE SEQUENCE</scope>
</reference>
<dbReference type="Gene3D" id="3.40.50.720">
    <property type="entry name" value="NAD(P)-binding Rossmann-like Domain"/>
    <property type="match status" value="1"/>
</dbReference>
<dbReference type="SUPFAM" id="SSF50129">
    <property type="entry name" value="GroES-like"/>
    <property type="match status" value="1"/>
</dbReference>
<dbReference type="PANTHER" id="PTHR45033:SF1">
    <property type="entry name" value="OXIDOREDUCTASE (EUROFUNG)"/>
    <property type="match status" value="1"/>
</dbReference>
<dbReference type="GO" id="GO:0016491">
    <property type="term" value="F:oxidoreductase activity"/>
    <property type="evidence" value="ECO:0007669"/>
    <property type="project" value="InterPro"/>
</dbReference>